<dbReference type="Gene3D" id="3.40.50.300">
    <property type="entry name" value="P-loop containing nucleotide triphosphate hydrolases"/>
    <property type="match status" value="1"/>
</dbReference>
<dbReference type="SUPFAM" id="SSF52540">
    <property type="entry name" value="P-loop containing nucleoside triphosphate hydrolases"/>
    <property type="match status" value="1"/>
</dbReference>
<evidence type="ECO:0000259" key="1">
    <source>
        <dbReference type="Pfam" id="PF01656"/>
    </source>
</evidence>
<dbReference type="OrthoDB" id="113462at2"/>
<dbReference type="PANTHER" id="PTHR13696:SF96">
    <property type="entry name" value="COBQ_COBB_MIND_PARA NUCLEOTIDE BINDING DOMAIN-CONTAINING PROTEIN"/>
    <property type="match status" value="1"/>
</dbReference>
<name>A0A4Q7Y004_9BACT</name>
<organism evidence="2 3">
    <name type="scientific">Edaphobacter modestus</name>
    <dbReference type="NCBI Taxonomy" id="388466"/>
    <lineage>
        <taxon>Bacteria</taxon>
        <taxon>Pseudomonadati</taxon>
        <taxon>Acidobacteriota</taxon>
        <taxon>Terriglobia</taxon>
        <taxon>Terriglobales</taxon>
        <taxon>Acidobacteriaceae</taxon>
        <taxon>Edaphobacter</taxon>
    </lineage>
</organism>
<evidence type="ECO:0000313" key="2">
    <source>
        <dbReference type="EMBL" id="RZU29045.1"/>
    </source>
</evidence>
<dbReference type="AlphaFoldDB" id="A0A4Q7Y004"/>
<comment type="caution">
    <text evidence="2">The sequence shown here is derived from an EMBL/GenBank/DDBJ whole genome shotgun (WGS) entry which is preliminary data.</text>
</comment>
<dbReference type="EMBL" id="SHKW01000008">
    <property type="protein sequence ID" value="RZU29045.1"/>
    <property type="molecule type" value="Genomic_DNA"/>
</dbReference>
<dbReference type="InterPro" id="IPR050678">
    <property type="entry name" value="DNA_Partitioning_ATPase"/>
</dbReference>
<sequence length="225" mass="24027">MPIVVAANPKGGSGKSTSCIVVGTTLASRGASVRIIDADPQRTLGRWGQGASQYKDLVVTPTPGEDLTDLIDRLATQVQFVIIDVQGTANQEMAAAMSRADLVLIPMQAKTADAEVATRAIALLRSQEKLFKRTIPHFILFIRTSPIIVTREEKDIRQSIANAGIPGLSASLNERTAFSHMFAYKLSLPELSSSDTNGLPAALENAESLTAEIIEVLLGKKEDAA</sequence>
<dbReference type="InterPro" id="IPR027417">
    <property type="entry name" value="P-loop_NTPase"/>
</dbReference>
<dbReference type="Proteomes" id="UP000292958">
    <property type="component" value="Unassembled WGS sequence"/>
</dbReference>
<dbReference type="PANTHER" id="PTHR13696">
    <property type="entry name" value="P-LOOP CONTAINING NUCLEOSIDE TRIPHOSPHATE HYDROLASE"/>
    <property type="match status" value="1"/>
</dbReference>
<protein>
    <submittedName>
        <fullName evidence="2">Chromosome partitioning protein</fullName>
    </submittedName>
</protein>
<proteinExistence type="predicted"/>
<dbReference type="PIRSF" id="PIRSF009320">
    <property type="entry name" value="Nuc_binding_HP_1000"/>
    <property type="match status" value="1"/>
</dbReference>
<feature type="domain" description="CobQ/CobB/MinD/ParA nucleotide binding" evidence="1">
    <location>
        <begin position="4"/>
        <end position="180"/>
    </location>
</feature>
<dbReference type="RefSeq" id="WP_130425502.1">
    <property type="nucleotide sequence ID" value="NZ_SHKW01000008.1"/>
</dbReference>
<dbReference type="Pfam" id="PF01656">
    <property type="entry name" value="CbiA"/>
    <property type="match status" value="1"/>
</dbReference>
<reference evidence="2 3" key="1">
    <citation type="submission" date="2019-02" db="EMBL/GenBank/DDBJ databases">
        <title>Genomic Encyclopedia of Archaeal and Bacterial Type Strains, Phase II (KMG-II): from individual species to whole genera.</title>
        <authorList>
            <person name="Goeker M."/>
        </authorList>
    </citation>
    <scope>NUCLEOTIDE SEQUENCE [LARGE SCALE GENOMIC DNA]</scope>
    <source>
        <strain evidence="2 3">DSM 18101</strain>
    </source>
</reference>
<evidence type="ECO:0000313" key="3">
    <source>
        <dbReference type="Proteomes" id="UP000292958"/>
    </source>
</evidence>
<gene>
    <name evidence="2" type="ORF">BDD14_6639</name>
</gene>
<dbReference type="InterPro" id="IPR002586">
    <property type="entry name" value="CobQ/CobB/MinD/ParA_Nub-bd_dom"/>
</dbReference>
<dbReference type="CDD" id="cd02042">
    <property type="entry name" value="ParAB_family"/>
    <property type="match status" value="1"/>
</dbReference>
<keyword evidence="3" id="KW-1185">Reference proteome</keyword>
<accession>A0A4Q7Y004</accession>